<name>A0ABZ1Z240_9NOCA</name>
<organism evidence="2 3">
    <name type="scientific">Nocardia vinacea</name>
    <dbReference type="NCBI Taxonomy" id="96468"/>
    <lineage>
        <taxon>Bacteria</taxon>
        <taxon>Bacillati</taxon>
        <taxon>Actinomycetota</taxon>
        <taxon>Actinomycetes</taxon>
        <taxon>Mycobacteriales</taxon>
        <taxon>Nocardiaceae</taxon>
        <taxon>Nocardia</taxon>
    </lineage>
</organism>
<dbReference type="Gene3D" id="3.20.20.30">
    <property type="entry name" value="Luciferase-like domain"/>
    <property type="match status" value="2"/>
</dbReference>
<dbReference type="SUPFAM" id="SSF51679">
    <property type="entry name" value="Bacterial luciferase-like"/>
    <property type="match status" value="1"/>
</dbReference>
<feature type="domain" description="Luciferase-like" evidence="1">
    <location>
        <begin position="11"/>
        <end position="188"/>
    </location>
</feature>
<evidence type="ECO:0000313" key="2">
    <source>
        <dbReference type="EMBL" id="WUV49584.1"/>
    </source>
</evidence>
<dbReference type="InterPro" id="IPR050564">
    <property type="entry name" value="F420-G6PD/mer"/>
</dbReference>
<evidence type="ECO:0000313" key="3">
    <source>
        <dbReference type="Proteomes" id="UP001432062"/>
    </source>
</evidence>
<proteinExistence type="predicted"/>
<dbReference type="InterPro" id="IPR011251">
    <property type="entry name" value="Luciferase-like_dom"/>
</dbReference>
<dbReference type="Pfam" id="PF00296">
    <property type="entry name" value="Bac_luciferase"/>
    <property type="match status" value="1"/>
</dbReference>
<accession>A0ABZ1Z240</accession>
<dbReference type="RefSeq" id="WP_327094350.1">
    <property type="nucleotide sequence ID" value="NZ_CP109149.1"/>
</dbReference>
<sequence>MSMTFGIVITPRSGAEWARAAQSAEQQGYRTILLPDTLNTPSPFPTLAAAAAVTTTVRLRPNVLAAPLRNPATTVRETAALQLLSDGRFELGIGSGRPDASAEAERLGMPWGSAAQRREQLIATVHAVREQVDPAPPIVVAANGPRMLTVAAGFADRVLLAAGPDATEADLAEMVRIVRDNTDRDVRFTHQLVGIGDELPFWLSKRLGLTADGLRAAGSAGVLDGDPATVTEVLEYRREKYGIDELIVPGELAQAFVPALARFTNPTA</sequence>
<evidence type="ECO:0000259" key="1">
    <source>
        <dbReference type="Pfam" id="PF00296"/>
    </source>
</evidence>
<dbReference type="PANTHER" id="PTHR43244:SF2">
    <property type="entry name" value="CONSERVED HYPOTHETICAL ALANINE AND PROLINE-RICH PROTEIN"/>
    <property type="match status" value="1"/>
</dbReference>
<reference evidence="2" key="1">
    <citation type="submission" date="2022-10" db="EMBL/GenBank/DDBJ databases">
        <title>The complete genomes of actinobacterial strains from the NBC collection.</title>
        <authorList>
            <person name="Joergensen T.S."/>
            <person name="Alvarez Arevalo M."/>
            <person name="Sterndorff E.B."/>
            <person name="Faurdal D."/>
            <person name="Vuksanovic O."/>
            <person name="Mourched A.-S."/>
            <person name="Charusanti P."/>
            <person name="Shaw S."/>
            <person name="Blin K."/>
            <person name="Weber T."/>
        </authorList>
    </citation>
    <scope>NUCLEOTIDE SEQUENCE</scope>
    <source>
        <strain evidence="2">NBC_01482</strain>
    </source>
</reference>
<dbReference type="Proteomes" id="UP001432062">
    <property type="component" value="Chromosome"/>
</dbReference>
<dbReference type="InterPro" id="IPR036661">
    <property type="entry name" value="Luciferase-like_sf"/>
</dbReference>
<dbReference type="EMBL" id="CP109441">
    <property type="protein sequence ID" value="WUV49584.1"/>
    <property type="molecule type" value="Genomic_DNA"/>
</dbReference>
<dbReference type="PANTHER" id="PTHR43244">
    <property type="match status" value="1"/>
</dbReference>
<protein>
    <submittedName>
        <fullName evidence="2">LLM class flavin-dependent oxidoreductase</fullName>
    </submittedName>
</protein>
<gene>
    <name evidence="2" type="ORF">OG563_16065</name>
</gene>
<keyword evidence="3" id="KW-1185">Reference proteome</keyword>